<dbReference type="OrthoDB" id="679547at2"/>
<keyword evidence="2" id="KW-1185">Reference proteome</keyword>
<dbReference type="Proteomes" id="UP000186351">
    <property type="component" value="Chromosome"/>
</dbReference>
<evidence type="ECO:0000313" key="1">
    <source>
        <dbReference type="EMBL" id="ANU64184.1"/>
    </source>
</evidence>
<dbReference type="RefSeq" id="WP_068961471.1">
    <property type="nucleotide sequence ID" value="NZ_CAJTAP010000001.1"/>
</dbReference>
<name>A0A1B1SBI2_9BACT</name>
<reference evidence="2" key="1">
    <citation type="submission" date="2016-04" db="EMBL/GenBank/DDBJ databases">
        <title>Complete Genome Sequences of Twelve Strains of a Stable Defined Moderately Diverse Mouse Microbiota 2 (sDMDMm2).</title>
        <authorList>
            <person name="Uchimura Y."/>
            <person name="Wyss M."/>
            <person name="Brugiroux S."/>
            <person name="Limenitakis J.P."/>
            <person name="Stecher B."/>
            <person name="McCoy K.D."/>
            <person name="Macpherson A.J."/>
        </authorList>
    </citation>
    <scope>NUCLEOTIDE SEQUENCE [LARGE SCALE GENOMIC DNA]</scope>
    <source>
        <strain evidence="2">YL27</strain>
    </source>
</reference>
<sequence>MKKVILAIIASVFVLTDVGAVTRIQCRIDTARRVVVIPAVEGGADVAVAVIDRSIGVPDTTVTIASQLLMQSDLRGHVEDAAWYLRTPRREAGPAADALMLTQGWTRYDMPAAIRGEINDSLPYPLEIGAQLDGVIRSKWRGKPLTGVTVKVLAPRMADGAVALTDSLGHFCITGLEWPDSTFLVISATNRKGKLEENINPEFDFFPRISTFSEPELETSANISSSGRSDNESEWNLFINRLAASPQGMHNLLEEVVVHGRRPRNASNAIDYLASVYIRPGEDRNIQSYEIAVAGIPGVNIINDKLMYHQTPVAVWVDGRYLGSADGASRIRNSTSLSVYRPSYNSVQSSDFGLGNSASMAEVNSAIYGQNQASYSSSGLLHNQLNISELEAMYPFLENESVAYIPPHLSTLFRREGHTRGGVLNITTKNPGKVHHTLSPEFKCVTPLGYQRPKSFYVPEYIADTDPDIPRGATLTWIPSACPVESIAIPIPPSADINHLGIIVEGFDGNGHIVDTVIKQD</sequence>
<dbReference type="KEGG" id="pary:A4V02_11000"/>
<proteinExistence type="predicted"/>
<dbReference type="STRING" id="1796646.A4V02_11000"/>
<organism evidence="1 2">
    <name type="scientific">Muribaculum intestinale</name>
    <dbReference type="NCBI Taxonomy" id="1796646"/>
    <lineage>
        <taxon>Bacteria</taxon>
        <taxon>Pseudomonadati</taxon>
        <taxon>Bacteroidota</taxon>
        <taxon>Bacteroidia</taxon>
        <taxon>Bacteroidales</taxon>
        <taxon>Muribaculaceae</taxon>
        <taxon>Muribaculum</taxon>
    </lineage>
</organism>
<accession>A0A1Z2XH25</accession>
<dbReference type="EMBL" id="CP015402">
    <property type="protein sequence ID" value="ANU64184.1"/>
    <property type="molecule type" value="Genomic_DNA"/>
</dbReference>
<protein>
    <recommendedName>
        <fullName evidence="3">Carboxypeptidase regulatory-like domain-containing protein</fullName>
    </recommendedName>
</protein>
<evidence type="ECO:0000313" key="2">
    <source>
        <dbReference type="Proteomes" id="UP000186351"/>
    </source>
</evidence>
<dbReference type="AlphaFoldDB" id="A0A1B1SBI2"/>
<dbReference type="GeneID" id="65537399"/>
<accession>A0A1B1SBI2</accession>
<evidence type="ECO:0008006" key="3">
    <source>
        <dbReference type="Google" id="ProtNLM"/>
    </source>
</evidence>
<gene>
    <name evidence="1" type="ORF">A4V02_11000</name>
</gene>